<protein>
    <submittedName>
        <fullName evidence="2">Uncharacterized protein</fullName>
    </submittedName>
</protein>
<dbReference type="AlphaFoldDB" id="A0A3M7SM26"/>
<feature type="region of interest" description="Disordered" evidence="1">
    <location>
        <begin position="27"/>
        <end position="59"/>
    </location>
</feature>
<reference evidence="2 3" key="1">
    <citation type="journal article" date="2018" name="Sci. Rep.">
        <title>Genomic signatures of local adaptation to the degree of environmental predictability in rotifers.</title>
        <authorList>
            <person name="Franch-Gras L."/>
            <person name="Hahn C."/>
            <person name="Garcia-Roger E.M."/>
            <person name="Carmona M.J."/>
            <person name="Serra M."/>
            <person name="Gomez A."/>
        </authorList>
    </citation>
    <scope>NUCLEOTIDE SEQUENCE [LARGE SCALE GENOMIC DNA]</scope>
    <source>
        <strain evidence="2">HYR1</strain>
    </source>
</reference>
<proteinExistence type="predicted"/>
<feature type="compositionally biased region" description="Basic residues" evidence="1">
    <location>
        <begin position="33"/>
        <end position="52"/>
    </location>
</feature>
<dbReference type="EMBL" id="REGN01001145">
    <property type="protein sequence ID" value="RNA36667.1"/>
    <property type="molecule type" value="Genomic_DNA"/>
</dbReference>
<feature type="non-terminal residue" evidence="2">
    <location>
        <position position="1"/>
    </location>
</feature>
<comment type="caution">
    <text evidence="2">The sequence shown here is derived from an EMBL/GenBank/DDBJ whole genome shotgun (WGS) entry which is preliminary data.</text>
</comment>
<keyword evidence="3" id="KW-1185">Reference proteome</keyword>
<sequence>LSQLRINNRNFAESLTKEECLKRLKEQEEAKNAKKAKKGTGRGSGRPRKLVKSKLTPDENDNLSKFEILCSSCETKMAEEKENTSIWLSCKECSNWVCFSCLSK</sequence>
<evidence type="ECO:0000313" key="2">
    <source>
        <dbReference type="EMBL" id="RNA36667.1"/>
    </source>
</evidence>
<accession>A0A3M7SM26</accession>
<organism evidence="2 3">
    <name type="scientific">Brachionus plicatilis</name>
    <name type="common">Marine rotifer</name>
    <name type="synonym">Brachionus muelleri</name>
    <dbReference type="NCBI Taxonomy" id="10195"/>
    <lineage>
        <taxon>Eukaryota</taxon>
        <taxon>Metazoa</taxon>
        <taxon>Spiralia</taxon>
        <taxon>Gnathifera</taxon>
        <taxon>Rotifera</taxon>
        <taxon>Eurotatoria</taxon>
        <taxon>Monogononta</taxon>
        <taxon>Pseudotrocha</taxon>
        <taxon>Ploima</taxon>
        <taxon>Brachionidae</taxon>
        <taxon>Brachionus</taxon>
    </lineage>
</organism>
<evidence type="ECO:0000256" key="1">
    <source>
        <dbReference type="SAM" id="MobiDB-lite"/>
    </source>
</evidence>
<gene>
    <name evidence="2" type="ORF">BpHYR1_010654</name>
</gene>
<name>A0A3M7SM26_BRAPC</name>
<evidence type="ECO:0000313" key="3">
    <source>
        <dbReference type="Proteomes" id="UP000276133"/>
    </source>
</evidence>
<dbReference type="Proteomes" id="UP000276133">
    <property type="component" value="Unassembled WGS sequence"/>
</dbReference>